<dbReference type="Pfam" id="PF00271">
    <property type="entry name" value="Helicase_C"/>
    <property type="match status" value="1"/>
</dbReference>
<dbReference type="GO" id="GO:0016787">
    <property type="term" value="F:hydrolase activity"/>
    <property type="evidence" value="ECO:0007669"/>
    <property type="project" value="UniProtKB-KW"/>
</dbReference>
<keyword evidence="4" id="KW-0067">ATP-binding</keyword>
<evidence type="ECO:0000256" key="1">
    <source>
        <dbReference type="ARBA" id="ARBA00022801"/>
    </source>
</evidence>
<evidence type="ECO:0000313" key="4">
    <source>
        <dbReference type="EMBL" id="PZX17863.1"/>
    </source>
</evidence>
<dbReference type="Gene3D" id="3.40.50.10810">
    <property type="entry name" value="Tandem AAA-ATPase domain"/>
    <property type="match status" value="1"/>
</dbReference>
<dbReference type="InterPro" id="IPR038718">
    <property type="entry name" value="SNF2-like_sf"/>
</dbReference>
<keyword evidence="5" id="KW-1185">Reference proteome</keyword>
<dbReference type="OrthoDB" id="9760715at2"/>
<dbReference type="InterPro" id="IPR049730">
    <property type="entry name" value="SNF2/RAD54-like_C"/>
</dbReference>
<evidence type="ECO:0000259" key="3">
    <source>
        <dbReference type="PROSITE" id="PS51194"/>
    </source>
</evidence>
<organism evidence="4 5">
    <name type="scientific">Breznakibacter xylanolyticus</name>
    <dbReference type="NCBI Taxonomy" id="990"/>
    <lineage>
        <taxon>Bacteria</taxon>
        <taxon>Pseudomonadati</taxon>
        <taxon>Bacteroidota</taxon>
        <taxon>Bacteroidia</taxon>
        <taxon>Marinilabiliales</taxon>
        <taxon>Marinilabiliaceae</taxon>
        <taxon>Breznakibacter</taxon>
    </lineage>
</organism>
<evidence type="ECO:0000313" key="5">
    <source>
        <dbReference type="Proteomes" id="UP000249239"/>
    </source>
</evidence>
<dbReference type="InterPro" id="IPR001650">
    <property type="entry name" value="Helicase_C-like"/>
</dbReference>
<dbReference type="Pfam" id="PF00176">
    <property type="entry name" value="SNF2-rel_dom"/>
    <property type="match status" value="1"/>
</dbReference>
<comment type="caution">
    <text evidence="4">The sequence shown here is derived from an EMBL/GenBank/DDBJ whole genome shotgun (WGS) entry which is preliminary data.</text>
</comment>
<dbReference type="SMART" id="SM00490">
    <property type="entry name" value="HELICc"/>
    <property type="match status" value="1"/>
</dbReference>
<dbReference type="GO" id="GO:0004386">
    <property type="term" value="F:helicase activity"/>
    <property type="evidence" value="ECO:0007669"/>
    <property type="project" value="UniProtKB-KW"/>
</dbReference>
<dbReference type="InterPro" id="IPR014001">
    <property type="entry name" value="Helicase_ATP-bd"/>
</dbReference>
<accession>A0A2W7NEA8</accession>
<dbReference type="CDD" id="cd18012">
    <property type="entry name" value="DEXQc_arch_SWI2_SNF2"/>
    <property type="match status" value="1"/>
</dbReference>
<dbReference type="PROSITE" id="PS51192">
    <property type="entry name" value="HELICASE_ATP_BIND_1"/>
    <property type="match status" value="1"/>
</dbReference>
<dbReference type="InterPro" id="IPR027417">
    <property type="entry name" value="P-loop_NTPase"/>
</dbReference>
<dbReference type="CDD" id="cd18793">
    <property type="entry name" value="SF2_C_SNF"/>
    <property type="match status" value="1"/>
</dbReference>
<dbReference type="Gene3D" id="3.40.50.300">
    <property type="entry name" value="P-loop containing nucleotide triphosphate hydrolases"/>
    <property type="match status" value="1"/>
</dbReference>
<dbReference type="PROSITE" id="PS51194">
    <property type="entry name" value="HELICASE_CTER"/>
    <property type="match status" value="1"/>
</dbReference>
<dbReference type="GO" id="GO:0005524">
    <property type="term" value="F:ATP binding"/>
    <property type="evidence" value="ECO:0007669"/>
    <property type="project" value="InterPro"/>
</dbReference>
<keyword evidence="4" id="KW-0347">Helicase</keyword>
<dbReference type="SMART" id="SM00487">
    <property type="entry name" value="DEXDc"/>
    <property type="match status" value="1"/>
</dbReference>
<proteinExistence type="predicted"/>
<feature type="domain" description="Helicase ATP-binding" evidence="2">
    <location>
        <begin position="917"/>
        <end position="1073"/>
    </location>
</feature>
<dbReference type="PANTHER" id="PTHR10799">
    <property type="entry name" value="SNF2/RAD54 HELICASE FAMILY"/>
    <property type="match status" value="1"/>
</dbReference>
<dbReference type="Proteomes" id="UP000249239">
    <property type="component" value="Unassembled WGS sequence"/>
</dbReference>
<sequence>MNSTTIELQKKYETLTGDEKMVLETSALLYFDSTKRFDSAIKDYLPMPMTAKMIGNILKSLKDKGLVISSAYQTEVVPSLKMHLIAKALQTPEGQKTAKDIATSHVPAYSYDAEWQNTFRKLLLYPDSPAKKFTSWEYNRITSNAHQLYPTLIAMMDMPEWDSFWKIDPLLTTPLIHHIIWTNHQLLDNYAILEQFFQRNPLPSQISHYANTWLAHNALMKGRFEQAHQLSLNLNNTQALICKSLLNLSKGDYPMAVSLFDLARTSDMNEDKITKQDFEYFHEYFYWFTFALWQRDNFIKKADTFNRKLRKSSFVPGRVTIPLLHFIKNEFEEAESYHNNYKAMNKFSVQMQAHAFYQLLNEYLISGKLNNNDLSKGISLAQNLQLDGFLFYLNELLYILTQSGAKLPSQLKNAIPKDFPSPLFSRLVKQEKWEQTLEGLLMLSGSSTTKSKSKDENTSRICYHINLNNKYIQPILQTRTARGWTGGRNIALKRFKEREVEGMTEQDIRVTKAITSYSRGYYGNNDWYIDFAQAITELCGHPYLFLSNQPDIALELIKGQPELITEKTKNGICLKTNIKDDDSDDVIIVKETQTRYKVIPLNEAQRKVIRMLNNGLTIPESGRDKLMKTVAGLSHLMNVQSDLEEENSQLPVVEADARIRIQILPIGDGLKAEMFVKPFNTVPPYAKPGKGGKVMYGTIDGEKAQAVRPLKTENEYAQRITNDLSQTIDADLENDAVMFEDPYQCLELLETIGRHHDIAVVEWPEGERFRLKRSASFKDLSLRAKGKGQWFDIEGELTIDPKTVISLKELLTRSAKSKGRFIELSDGEFLAISQELKKQLDDLQAIATTDKNGVKINSFAIHALDEITQKAASFKGDKGWKDLQKRIAEADKLNIDVPATLDAELRPYQEEGFRWMVRLNAWGSGACLADDMGLGKTLQAIAMMLHKAEAGPSMVVCPASVVPNWCNELQKFAPTLNPIVLRPSHREEVFTNLAPFDVLVITYGLLQTEEQRVSAVNWAVAVLDEAHAIKNTQTKSSKAAMSIQADFRLALTGTPLQNHLGELWNLFNFCNPGLLGSHQAFTDRYVKNDNPAQKAHLKKIISPFILRRTKNKVLDELPAKTEITHTVELSEAEMAFYEALRQQAIENLENGEGNNGQQHLQALAEITKLRLACCNTSLVRNDIQLPSSKLEAFFDIINELRENKHRALVFSQFVGHLSIVRQALDKEGIAYQYLDGSTPIADRQAAVKAFQSGKGDVFLISLKAGGLGLNLTAADYVLHMDPWWNPAIEDQASDRAHRMGQTRPVTIYRLVAKNTIEEKIVKLHATKRDMADSLLDGTDQSAKLSTADLLDLLKGN</sequence>
<dbReference type="InterPro" id="IPR000330">
    <property type="entry name" value="SNF2_N"/>
</dbReference>
<keyword evidence="1" id="KW-0378">Hydrolase</keyword>
<feature type="domain" description="Helicase C-terminal" evidence="3">
    <location>
        <begin position="1189"/>
        <end position="1350"/>
    </location>
</feature>
<protein>
    <submittedName>
        <fullName evidence="4">SNF2 family DNA or RNA helicase</fullName>
    </submittedName>
</protein>
<dbReference type="RefSeq" id="WP_111444981.1">
    <property type="nucleotide sequence ID" value="NZ_QKZK01000008.1"/>
</dbReference>
<dbReference type="EMBL" id="QKZK01000008">
    <property type="protein sequence ID" value="PZX17863.1"/>
    <property type="molecule type" value="Genomic_DNA"/>
</dbReference>
<keyword evidence="4" id="KW-0547">Nucleotide-binding</keyword>
<dbReference type="SUPFAM" id="SSF52540">
    <property type="entry name" value="P-loop containing nucleoside triphosphate hydrolases"/>
    <property type="match status" value="2"/>
</dbReference>
<evidence type="ECO:0000259" key="2">
    <source>
        <dbReference type="PROSITE" id="PS51192"/>
    </source>
</evidence>
<gene>
    <name evidence="4" type="ORF">LX69_01276</name>
</gene>
<reference evidence="4 5" key="1">
    <citation type="submission" date="2018-06" db="EMBL/GenBank/DDBJ databases">
        <title>Genomic Encyclopedia of Archaeal and Bacterial Type Strains, Phase II (KMG-II): from individual species to whole genera.</title>
        <authorList>
            <person name="Goeker M."/>
        </authorList>
    </citation>
    <scope>NUCLEOTIDE SEQUENCE [LARGE SCALE GENOMIC DNA]</scope>
    <source>
        <strain evidence="4 5">DSM 6779</strain>
    </source>
</reference>
<name>A0A2W7NEA8_9BACT</name>